<dbReference type="GeneID" id="76461962"/>
<comment type="similarity">
    <text evidence="1">Belongs to the carbohydrate kinase PfkB family.</text>
</comment>
<keyword evidence="4" id="KW-0418">Kinase</keyword>
<dbReference type="GO" id="GO:0016301">
    <property type="term" value="F:kinase activity"/>
    <property type="evidence" value="ECO:0007669"/>
    <property type="project" value="UniProtKB-KW"/>
</dbReference>
<evidence type="ECO:0000313" key="9">
    <source>
        <dbReference type="Proteomes" id="UP000000374"/>
    </source>
</evidence>
<name>A1WNS0_VEREI</name>
<gene>
    <name evidence="8" type="ordered locus">Veis_3559</name>
</gene>
<dbReference type="InterPro" id="IPR011611">
    <property type="entry name" value="PfkB_dom"/>
</dbReference>
<dbReference type="GO" id="GO:0005524">
    <property type="term" value="F:ATP binding"/>
    <property type="evidence" value="ECO:0007669"/>
    <property type="project" value="UniProtKB-KW"/>
</dbReference>
<dbReference type="EMBL" id="CP000542">
    <property type="protein sequence ID" value="ABM59277.1"/>
    <property type="molecule type" value="Genomic_DNA"/>
</dbReference>
<reference evidence="9" key="1">
    <citation type="submission" date="2006-12" db="EMBL/GenBank/DDBJ databases">
        <title>Complete sequence of chromosome 1 of Verminephrobacter eiseniae EF01-2.</title>
        <authorList>
            <person name="Copeland A."/>
            <person name="Lucas S."/>
            <person name="Lapidus A."/>
            <person name="Barry K."/>
            <person name="Detter J.C."/>
            <person name="Glavina del Rio T."/>
            <person name="Dalin E."/>
            <person name="Tice H."/>
            <person name="Pitluck S."/>
            <person name="Chertkov O."/>
            <person name="Brettin T."/>
            <person name="Bruce D."/>
            <person name="Han C."/>
            <person name="Tapia R."/>
            <person name="Gilna P."/>
            <person name="Schmutz J."/>
            <person name="Larimer F."/>
            <person name="Land M."/>
            <person name="Hauser L."/>
            <person name="Kyrpides N."/>
            <person name="Kim E."/>
            <person name="Stahl D."/>
            <person name="Richardson P."/>
        </authorList>
    </citation>
    <scope>NUCLEOTIDE SEQUENCE [LARGE SCALE GENOMIC DNA]</scope>
    <source>
        <strain evidence="9">EF01-2</strain>
    </source>
</reference>
<dbReference type="PROSITE" id="PS00584">
    <property type="entry name" value="PFKB_KINASES_2"/>
    <property type="match status" value="1"/>
</dbReference>
<dbReference type="Gene3D" id="3.40.1190.20">
    <property type="match status" value="1"/>
</dbReference>
<accession>A1WNS0</accession>
<dbReference type="Proteomes" id="UP000000374">
    <property type="component" value="Chromosome"/>
</dbReference>
<proteinExistence type="inferred from homology"/>
<keyword evidence="2" id="KW-0808">Transferase</keyword>
<dbReference type="OrthoDB" id="9795789at2"/>
<feature type="domain" description="Carbohydrate kinase PfkB" evidence="7">
    <location>
        <begin position="31"/>
        <end position="330"/>
    </location>
</feature>
<feature type="region of interest" description="Disordered" evidence="6">
    <location>
        <begin position="1"/>
        <end position="23"/>
    </location>
</feature>
<dbReference type="eggNOG" id="COG0524">
    <property type="taxonomic scope" value="Bacteria"/>
</dbReference>
<evidence type="ECO:0000256" key="6">
    <source>
        <dbReference type="SAM" id="MobiDB-lite"/>
    </source>
</evidence>
<dbReference type="HOGENOM" id="CLU_027634_6_0_4"/>
<dbReference type="KEGG" id="vei:Veis_3559"/>
<evidence type="ECO:0000256" key="4">
    <source>
        <dbReference type="ARBA" id="ARBA00022777"/>
    </source>
</evidence>
<feature type="compositionally biased region" description="Low complexity" evidence="6">
    <location>
        <begin position="7"/>
        <end position="23"/>
    </location>
</feature>
<keyword evidence="3" id="KW-0547">Nucleotide-binding</keyword>
<dbReference type="CDD" id="cd01166">
    <property type="entry name" value="KdgK"/>
    <property type="match status" value="1"/>
</dbReference>
<evidence type="ECO:0000259" key="7">
    <source>
        <dbReference type="Pfam" id="PF00294"/>
    </source>
</evidence>
<dbReference type="InterPro" id="IPR050306">
    <property type="entry name" value="PfkB_Carbo_kinase"/>
</dbReference>
<evidence type="ECO:0000256" key="1">
    <source>
        <dbReference type="ARBA" id="ARBA00010688"/>
    </source>
</evidence>
<keyword evidence="5" id="KW-0067">ATP-binding</keyword>
<dbReference type="PANTHER" id="PTHR43085:SF1">
    <property type="entry name" value="PSEUDOURIDINE KINASE-RELATED"/>
    <property type="match status" value="1"/>
</dbReference>
<protein>
    <submittedName>
        <fullName evidence="8">PfkB domain protein</fullName>
    </submittedName>
</protein>
<dbReference type="InterPro" id="IPR002173">
    <property type="entry name" value="Carboh/pur_kinase_PfkB_CS"/>
</dbReference>
<dbReference type="AlphaFoldDB" id="A1WNS0"/>
<organism evidence="8 9">
    <name type="scientific">Verminephrobacter eiseniae (strain EF01-2)</name>
    <dbReference type="NCBI Taxonomy" id="391735"/>
    <lineage>
        <taxon>Bacteria</taxon>
        <taxon>Pseudomonadati</taxon>
        <taxon>Pseudomonadota</taxon>
        <taxon>Betaproteobacteria</taxon>
        <taxon>Burkholderiales</taxon>
        <taxon>Comamonadaceae</taxon>
        <taxon>Verminephrobacter</taxon>
    </lineage>
</organism>
<evidence type="ECO:0000313" key="8">
    <source>
        <dbReference type="EMBL" id="ABM59277.1"/>
    </source>
</evidence>
<evidence type="ECO:0000256" key="5">
    <source>
        <dbReference type="ARBA" id="ARBA00022840"/>
    </source>
</evidence>
<dbReference type="InterPro" id="IPR029056">
    <property type="entry name" value="Ribokinase-like"/>
</dbReference>
<keyword evidence="9" id="KW-1185">Reference proteome</keyword>
<sequence length="340" mass="35814">MSAARPSEGAHTAAEGEGASTGSSTAALPLDVVTIGESMALLVADSTAALAEEQHFSKRLAGAETNVAIGLARLGLRVGWISRLGADSFGRFVQRTVAGEGVDCSRVVIDPTRSTGFMLKARSRSGEDPQVEYYRKGSAASAMQVAQLDETYLLSARHLHMTGIFAALSPATLGYCEHSMQLARSAGRGLSFDPNLRPSLWASQQHMRASINRLARSARWVLPGIAEGRLLTGLASPEEIAAYYLHQGAEAVVLKLGADGAYFRTLDGQAGYSAGCPVPQVVDTVGAGDGFAAGLISARLEGLAWPLALQRANWVGAQAIQVLGDMEGLPYRHQLPATHM</sequence>
<dbReference type="STRING" id="391735.Veis_3559"/>
<dbReference type="SUPFAM" id="SSF53613">
    <property type="entry name" value="Ribokinase-like"/>
    <property type="match status" value="1"/>
</dbReference>
<dbReference type="RefSeq" id="WP_011811268.1">
    <property type="nucleotide sequence ID" value="NC_008786.1"/>
</dbReference>
<dbReference type="PANTHER" id="PTHR43085">
    <property type="entry name" value="HEXOKINASE FAMILY MEMBER"/>
    <property type="match status" value="1"/>
</dbReference>
<dbReference type="Pfam" id="PF00294">
    <property type="entry name" value="PfkB"/>
    <property type="match status" value="1"/>
</dbReference>
<evidence type="ECO:0000256" key="2">
    <source>
        <dbReference type="ARBA" id="ARBA00022679"/>
    </source>
</evidence>
<evidence type="ECO:0000256" key="3">
    <source>
        <dbReference type="ARBA" id="ARBA00022741"/>
    </source>
</evidence>